<comment type="caution">
    <text evidence="6">The sequence shown here is derived from an EMBL/GenBank/DDBJ whole genome shotgun (WGS) entry which is preliminary data.</text>
</comment>
<dbReference type="InterPro" id="IPR026591">
    <property type="entry name" value="Sirtuin_cat_small_dom_sf"/>
</dbReference>
<dbReference type="GO" id="GO:0017136">
    <property type="term" value="F:histone deacetylase activity, NAD-dependent"/>
    <property type="evidence" value="ECO:0007669"/>
    <property type="project" value="TreeGrafter"/>
</dbReference>
<gene>
    <name evidence="6" type="ORF">C1O66_18200</name>
</gene>
<evidence type="ECO:0000256" key="4">
    <source>
        <dbReference type="PROSITE-ProRule" id="PRU00236"/>
    </source>
</evidence>
<keyword evidence="4" id="KW-0862">Zinc</keyword>
<dbReference type="Gene3D" id="3.40.50.1220">
    <property type="entry name" value="TPP-binding domain"/>
    <property type="match status" value="1"/>
</dbReference>
<dbReference type="PANTHER" id="PTHR11085">
    <property type="entry name" value="NAD-DEPENDENT PROTEIN DEACYLASE SIRTUIN-5, MITOCHONDRIAL-RELATED"/>
    <property type="match status" value="1"/>
</dbReference>
<keyword evidence="3" id="KW-0520">NAD</keyword>
<keyword evidence="4" id="KW-0479">Metal-binding</keyword>
<evidence type="ECO:0000256" key="2">
    <source>
        <dbReference type="ARBA" id="ARBA00022679"/>
    </source>
</evidence>
<sequence>MSAAQIAHALELLEQADLLLVAAGAGMGVDSGLPDFRGREGFWRAYPALARANLSFQHIANPLAFERQPRLAWGFYGHRLQLYRQTQPHAGFDILRRWGERLPLGLAVFTSNVDGQFQKAGYAPELLHECHGSIHHLQCLAGCGQAIWPADDFEPEVDAEACLLLNAAPVCPRCGGLARPNILMFGDWSWQDERSAEQGERLQALLARARRPLVIEIGAGSDVPSVRHFSHRLLQRHGGRLLRINPRESQVPSGMDLGLADGALSVLNQLYAVWA</sequence>
<dbReference type="AlphaFoldDB" id="A0A2N8L2A1"/>
<dbReference type="InterPro" id="IPR003000">
    <property type="entry name" value="Sirtuin"/>
</dbReference>
<dbReference type="InterPro" id="IPR029035">
    <property type="entry name" value="DHS-like_NAD/FAD-binding_dom"/>
</dbReference>
<keyword evidence="2" id="KW-0808">Transferase</keyword>
<dbReference type="SUPFAM" id="SSF52467">
    <property type="entry name" value="DHS-like NAD/FAD-binding domain"/>
    <property type="match status" value="1"/>
</dbReference>
<dbReference type="EC" id="2.3.1.286" evidence="1"/>
<organism evidence="6 7">
    <name type="scientific">Kinneretia aquatilis</name>
    <dbReference type="NCBI Taxonomy" id="2070761"/>
    <lineage>
        <taxon>Bacteria</taxon>
        <taxon>Pseudomonadati</taxon>
        <taxon>Pseudomonadota</taxon>
        <taxon>Betaproteobacteria</taxon>
        <taxon>Burkholderiales</taxon>
        <taxon>Sphaerotilaceae</taxon>
        <taxon>Roseateles</taxon>
    </lineage>
</organism>
<evidence type="ECO:0000313" key="7">
    <source>
        <dbReference type="Proteomes" id="UP000235916"/>
    </source>
</evidence>
<dbReference type="InterPro" id="IPR026590">
    <property type="entry name" value="Ssirtuin_cat_dom"/>
</dbReference>
<name>A0A2N8L2A1_9BURK</name>
<keyword evidence="7" id="KW-1185">Reference proteome</keyword>
<feature type="binding site" evidence="4">
    <location>
        <position position="139"/>
    </location>
    <ligand>
        <name>Zn(2+)</name>
        <dbReference type="ChEBI" id="CHEBI:29105"/>
    </ligand>
</feature>
<evidence type="ECO:0000259" key="5">
    <source>
        <dbReference type="PROSITE" id="PS50305"/>
    </source>
</evidence>
<dbReference type="EMBL" id="POSP01000003">
    <property type="protein sequence ID" value="PND39830.1"/>
    <property type="molecule type" value="Genomic_DNA"/>
</dbReference>
<dbReference type="OrthoDB" id="9800582at2"/>
<evidence type="ECO:0000256" key="3">
    <source>
        <dbReference type="ARBA" id="ARBA00023027"/>
    </source>
</evidence>
<dbReference type="PROSITE" id="PS50305">
    <property type="entry name" value="SIRTUIN"/>
    <property type="match status" value="1"/>
</dbReference>
<feature type="domain" description="Deacetylase sirtuin-type" evidence="5">
    <location>
        <begin position="1"/>
        <end position="275"/>
    </location>
</feature>
<dbReference type="Pfam" id="PF02146">
    <property type="entry name" value="SIR2"/>
    <property type="match status" value="1"/>
</dbReference>
<evidence type="ECO:0000313" key="6">
    <source>
        <dbReference type="EMBL" id="PND39830.1"/>
    </source>
</evidence>
<feature type="active site" description="Proton acceptor" evidence="4">
    <location>
        <position position="131"/>
    </location>
</feature>
<feature type="binding site" evidence="4">
    <location>
        <position position="143"/>
    </location>
    <ligand>
        <name>Zn(2+)</name>
        <dbReference type="ChEBI" id="CHEBI:29105"/>
    </ligand>
</feature>
<dbReference type="GO" id="GO:0046872">
    <property type="term" value="F:metal ion binding"/>
    <property type="evidence" value="ECO:0007669"/>
    <property type="project" value="UniProtKB-KW"/>
</dbReference>
<dbReference type="Proteomes" id="UP000235916">
    <property type="component" value="Unassembled WGS sequence"/>
</dbReference>
<feature type="binding site" evidence="4">
    <location>
        <position position="174"/>
    </location>
    <ligand>
        <name>Zn(2+)</name>
        <dbReference type="ChEBI" id="CHEBI:29105"/>
    </ligand>
</feature>
<feature type="binding site" evidence="4">
    <location>
        <position position="171"/>
    </location>
    <ligand>
        <name>Zn(2+)</name>
        <dbReference type="ChEBI" id="CHEBI:29105"/>
    </ligand>
</feature>
<protein>
    <recommendedName>
        <fullName evidence="1">protein acetyllysine N-acetyltransferase</fullName>
        <ecNumber evidence="1">2.3.1.286</ecNumber>
    </recommendedName>
</protein>
<dbReference type="InterPro" id="IPR050134">
    <property type="entry name" value="NAD-dep_sirtuin_deacylases"/>
</dbReference>
<dbReference type="GO" id="GO:0070403">
    <property type="term" value="F:NAD+ binding"/>
    <property type="evidence" value="ECO:0007669"/>
    <property type="project" value="InterPro"/>
</dbReference>
<evidence type="ECO:0000256" key="1">
    <source>
        <dbReference type="ARBA" id="ARBA00012928"/>
    </source>
</evidence>
<proteinExistence type="predicted"/>
<accession>A0A2N8L2A1</accession>
<reference evidence="6 7" key="1">
    <citation type="submission" date="2018-01" db="EMBL/GenBank/DDBJ databases">
        <title>Draft genome sequence of Paucibacter aquatile CR182 isolated from freshwater of the Nakdong River.</title>
        <authorList>
            <person name="Choi A."/>
            <person name="Chung E.J."/>
        </authorList>
    </citation>
    <scope>NUCLEOTIDE SEQUENCE [LARGE SCALE GENOMIC DNA]</scope>
    <source>
        <strain evidence="6 7">CR182</strain>
    </source>
</reference>
<dbReference type="Gene3D" id="3.30.1600.10">
    <property type="entry name" value="SIR2/SIRT2 'Small Domain"/>
    <property type="match status" value="1"/>
</dbReference>
<dbReference type="PANTHER" id="PTHR11085:SF4">
    <property type="entry name" value="NAD-DEPENDENT PROTEIN DEACYLASE"/>
    <property type="match status" value="1"/>
</dbReference>